<sequence>MALWGLTAICLFIGYKPPKQHTESDQLSFRQKLARLGLPKFCFLTAGLTLLLTGLSLGGCLYAGATAPVLATIVIGILCLIAFGIYEWKLPKRESPIMNYSVVERTVVGIPLSALD</sequence>
<dbReference type="RefSeq" id="XP_056480171.1">
    <property type="nucleotide sequence ID" value="XM_056612947.1"/>
</dbReference>
<accession>A0A9W9G5N8</accession>
<evidence type="ECO:0000256" key="5">
    <source>
        <dbReference type="SAM" id="Phobius"/>
    </source>
</evidence>
<dbReference type="OrthoDB" id="2587356at2759"/>
<comment type="caution">
    <text evidence="6">The sequence shown here is derived from an EMBL/GenBank/DDBJ whole genome shotgun (WGS) entry which is preliminary data.</text>
</comment>
<feature type="transmembrane region" description="Helical" evidence="5">
    <location>
        <begin position="70"/>
        <end position="88"/>
    </location>
</feature>
<evidence type="ECO:0000313" key="7">
    <source>
        <dbReference type="Proteomes" id="UP001149074"/>
    </source>
</evidence>
<organism evidence="6 7">
    <name type="scientific">Penicillium argentinense</name>
    <dbReference type="NCBI Taxonomy" id="1131581"/>
    <lineage>
        <taxon>Eukaryota</taxon>
        <taxon>Fungi</taxon>
        <taxon>Dikarya</taxon>
        <taxon>Ascomycota</taxon>
        <taxon>Pezizomycotina</taxon>
        <taxon>Eurotiomycetes</taxon>
        <taxon>Eurotiomycetidae</taxon>
        <taxon>Eurotiales</taxon>
        <taxon>Aspergillaceae</taxon>
        <taxon>Penicillium</taxon>
    </lineage>
</organism>
<keyword evidence="7" id="KW-1185">Reference proteome</keyword>
<dbReference type="Proteomes" id="UP001149074">
    <property type="component" value="Unassembled WGS sequence"/>
</dbReference>
<dbReference type="PANTHER" id="PTHR23501">
    <property type="entry name" value="MAJOR FACILITATOR SUPERFAMILY"/>
    <property type="match status" value="1"/>
</dbReference>
<dbReference type="PANTHER" id="PTHR23501:SF195">
    <property type="entry name" value="PEP5"/>
    <property type="match status" value="1"/>
</dbReference>
<dbReference type="GeneID" id="81351926"/>
<name>A0A9W9G5N8_9EURO</name>
<keyword evidence="3 5" id="KW-1133">Transmembrane helix</keyword>
<evidence type="ECO:0000256" key="3">
    <source>
        <dbReference type="ARBA" id="ARBA00022989"/>
    </source>
</evidence>
<evidence type="ECO:0000313" key="6">
    <source>
        <dbReference type="EMBL" id="KAJ5112398.1"/>
    </source>
</evidence>
<dbReference type="GO" id="GO:0022857">
    <property type="term" value="F:transmembrane transporter activity"/>
    <property type="evidence" value="ECO:0007669"/>
    <property type="project" value="TreeGrafter"/>
</dbReference>
<dbReference type="GO" id="GO:0005886">
    <property type="term" value="C:plasma membrane"/>
    <property type="evidence" value="ECO:0007669"/>
    <property type="project" value="TreeGrafter"/>
</dbReference>
<feature type="transmembrane region" description="Helical" evidence="5">
    <location>
        <begin position="41"/>
        <end position="64"/>
    </location>
</feature>
<evidence type="ECO:0000256" key="4">
    <source>
        <dbReference type="ARBA" id="ARBA00023136"/>
    </source>
</evidence>
<dbReference type="EMBL" id="JAPQKI010000001">
    <property type="protein sequence ID" value="KAJ5112398.1"/>
    <property type="molecule type" value="Genomic_DNA"/>
</dbReference>
<keyword evidence="4 5" id="KW-0472">Membrane</keyword>
<reference evidence="6" key="2">
    <citation type="journal article" date="2023" name="IMA Fungus">
        <title>Comparative genomic study of the Penicillium genus elucidates a diverse pangenome and 15 lateral gene transfer events.</title>
        <authorList>
            <person name="Petersen C."/>
            <person name="Sorensen T."/>
            <person name="Nielsen M.R."/>
            <person name="Sondergaard T.E."/>
            <person name="Sorensen J.L."/>
            <person name="Fitzpatrick D.A."/>
            <person name="Frisvad J.C."/>
            <person name="Nielsen K.L."/>
        </authorList>
    </citation>
    <scope>NUCLEOTIDE SEQUENCE</scope>
    <source>
        <strain evidence="6">IBT 30761</strain>
    </source>
</reference>
<proteinExistence type="predicted"/>
<evidence type="ECO:0000256" key="2">
    <source>
        <dbReference type="ARBA" id="ARBA00022692"/>
    </source>
</evidence>
<comment type="subcellular location">
    <subcellularLocation>
        <location evidence="1">Membrane</location>
        <topology evidence="1">Multi-pass membrane protein</topology>
    </subcellularLocation>
</comment>
<reference evidence="6" key="1">
    <citation type="submission" date="2022-11" db="EMBL/GenBank/DDBJ databases">
        <authorList>
            <person name="Petersen C."/>
        </authorList>
    </citation>
    <scope>NUCLEOTIDE SEQUENCE</scope>
    <source>
        <strain evidence="6">IBT 30761</strain>
    </source>
</reference>
<gene>
    <name evidence="6" type="ORF">N7532_000443</name>
</gene>
<dbReference type="AlphaFoldDB" id="A0A9W9G5N8"/>
<keyword evidence="2 5" id="KW-0812">Transmembrane</keyword>
<protein>
    <submittedName>
        <fullName evidence="6">Uncharacterized protein</fullName>
    </submittedName>
</protein>
<evidence type="ECO:0000256" key="1">
    <source>
        <dbReference type="ARBA" id="ARBA00004141"/>
    </source>
</evidence>